<proteinExistence type="predicted"/>
<dbReference type="InterPro" id="IPR051599">
    <property type="entry name" value="Cell_Envelope_Assoc"/>
</dbReference>
<dbReference type="GO" id="GO:0005886">
    <property type="term" value="C:plasma membrane"/>
    <property type="evidence" value="ECO:0007669"/>
    <property type="project" value="TreeGrafter"/>
</dbReference>
<dbReference type="Pfam" id="PF02698">
    <property type="entry name" value="DUF218"/>
    <property type="match status" value="1"/>
</dbReference>
<feature type="domain" description="DUF218" evidence="1">
    <location>
        <begin position="34"/>
        <end position="181"/>
    </location>
</feature>
<evidence type="ECO:0000259" key="1">
    <source>
        <dbReference type="Pfam" id="PF02698"/>
    </source>
</evidence>
<dbReference type="OrthoDB" id="9782395at2"/>
<reference evidence="2" key="1">
    <citation type="journal article" date="2019" name="PLoS Negl. Trop. Dis.">
        <title>Revisiting the worldwide diversity of Leptospira species in the environment.</title>
        <authorList>
            <person name="Vincent A.T."/>
            <person name="Schiettekatte O."/>
            <person name="Bourhy P."/>
            <person name="Veyrier F.J."/>
            <person name="Picardeau M."/>
        </authorList>
    </citation>
    <scope>NUCLEOTIDE SEQUENCE [LARGE SCALE GENOMIC DNA]</scope>
    <source>
        <strain evidence="2">201800287</strain>
    </source>
</reference>
<dbReference type="AlphaFoldDB" id="A0A4R9I7D3"/>
<dbReference type="PANTHER" id="PTHR30336">
    <property type="entry name" value="INNER MEMBRANE PROTEIN, PROBABLE PERMEASE"/>
    <property type="match status" value="1"/>
</dbReference>
<dbReference type="Proteomes" id="UP000298009">
    <property type="component" value="Unassembled WGS sequence"/>
</dbReference>
<dbReference type="InterPro" id="IPR003848">
    <property type="entry name" value="DUF218"/>
</dbReference>
<dbReference type="InterPro" id="IPR036873">
    <property type="entry name" value="Rhodanese-like_dom_sf"/>
</dbReference>
<dbReference type="SUPFAM" id="SSF52821">
    <property type="entry name" value="Rhodanese/Cell cycle control phosphatase"/>
    <property type="match status" value="1"/>
</dbReference>
<protein>
    <submittedName>
        <fullName evidence="2">YdcF family protein</fullName>
    </submittedName>
</protein>
<gene>
    <name evidence="2" type="ORF">EHQ24_11550</name>
</gene>
<dbReference type="CDD" id="cd06259">
    <property type="entry name" value="YdcF-like"/>
    <property type="match status" value="1"/>
</dbReference>
<organism evidence="2 3">
    <name type="scientific">Leptospira noumeaensis</name>
    <dbReference type="NCBI Taxonomy" id="2484964"/>
    <lineage>
        <taxon>Bacteria</taxon>
        <taxon>Pseudomonadati</taxon>
        <taxon>Spirochaetota</taxon>
        <taxon>Spirochaetia</taxon>
        <taxon>Leptospirales</taxon>
        <taxon>Leptospiraceae</taxon>
        <taxon>Leptospira</taxon>
    </lineage>
</organism>
<dbReference type="EMBL" id="RQFK01000026">
    <property type="protein sequence ID" value="TGK81910.1"/>
    <property type="molecule type" value="Genomic_DNA"/>
</dbReference>
<dbReference type="PANTHER" id="PTHR30336:SF20">
    <property type="entry name" value="DUF218 DOMAIN-CONTAINING PROTEIN"/>
    <property type="match status" value="1"/>
</dbReference>
<sequence>MLLLSHKKISDTDLESASIIWDFLTQKDDLDKADLIFVLCSHDIRMAKYAADLYKNGYANRILFSGGLNFFTKNVFSDSEAESFAKFVRDEGIPIQDLIIENESTNTGENIQFTKSLLNRMNIKVNSVIAIQKPSMTLRVRLALNKQWSENQFIISAPKYSLLEAPHQYINLYMIINEIVGDLQRIIVYPKLGFQSEISIPESVESAFNHLVSREYNLHLIR</sequence>
<accession>A0A4R9I7D3</accession>
<name>A0A4R9I7D3_9LEPT</name>
<comment type="caution">
    <text evidence="2">The sequence shown here is derived from an EMBL/GenBank/DDBJ whole genome shotgun (WGS) entry which is preliminary data.</text>
</comment>
<keyword evidence="3" id="KW-1185">Reference proteome</keyword>
<evidence type="ECO:0000313" key="3">
    <source>
        <dbReference type="Proteomes" id="UP000298009"/>
    </source>
</evidence>
<evidence type="ECO:0000313" key="2">
    <source>
        <dbReference type="EMBL" id="TGK81910.1"/>
    </source>
</evidence>
<dbReference type="InterPro" id="IPR014729">
    <property type="entry name" value="Rossmann-like_a/b/a_fold"/>
</dbReference>
<dbReference type="Gene3D" id="3.40.50.620">
    <property type="entry name" value="HUPs"/>
    <property type="match status" value="1"/>
</dbReference>